<evidence type="ECO:0000313" key="2">
    <source>
        <dbReference type="EMBL" id="KAL0949532.1"/>
    </source>
</evidence>
<proteinExistence type="predicted"/>
<feature type="region of interest" description="Disordered" evidence="1">
    <location>
        <begin position="34"/>
        <end position="63"/>
    </location>
</feature>
<keyword evidence="3" id="KW-1185">Reference proteome</keyword>
<dbReference type="Proteomes" id="UP001556367">
    <property type="component" value="Unassembled WGS sequence"/>
</dbReference>
<evidence type="ECO:0000256" key="1">
    <source>
        <dbReference type="SAM" id="MobiDB-lite"/>
    </source>
</evidence>
<sequence>MQSHIAIVDTDDLQAFPTPQSALELTPKALGRCYRHTPSDSETVSSVDSDTSSEPSSAVSTPYASTSALIPDLEVNAPLPKDLFDVVEEPARPPRTDPRLYSAIHEKALAAREAHQKQLMEMLKKLKDEVASELNPYAATFIPTDAPSTPVSSEPLVAATTSRRNSVQATDAEAKALFPDLVQGVTLPAGSNASTVLARRLVNGHQWTESLMRDLVNHICFLAFSMDAPCAASFSAILRDQFYQLQGSDASQSFSLLLSQCAIAAFRGFWDMTYPSAIRPENPWSATVLPRAFPFSSFIGDLYAQDILSTDNALECVRLLSCFSAIEHVKALHLLVSHAGHSLWFAHPIEHHRRLPARIGNQVIDGFVRDINEKARMMEDHVIGFTRQPRNGELQRLTDAVVDLLLGWKLAA</sequence>
<protein>
    <submittedName>
        <fullName evidence="2">Uncharacterized protein</fullName>
    </submittedName>
</protein>
<accession>A0ABR3J208</accession>
<organism evidence="2 3">
    <name type="scientific">Hohenbuehelia grisea</name>
    <dbReference type="NCBI Taxonomy" id="104357"/>
    <lineage>
        <taxon>Eukaryota</taxon>
        <taxon>Fungi</taxon>
        <taxon>Dikarya</taxon>
        <taxon>Basidiomycota</taxon>
        <taxon>Agaricomycotina</taxon>
        <taxon>Agaricomycetes</taxon>
        <taxon>Agaricomycetidae</taxon>
        <taxon>Agaricales</taxon>
        <taxon>Pleurotineae</taxon>
        <taxon>Pleurotaceae</taxon>
        <taxon>Hohenbuehelia</taxon>
    </lineage>
</organism>
<comment type="caution">
    <text evidence="2">The sequence shown here is derived from an EMBL/GenBank/DDBJ whole genome shotgun (WGS) entry which is preliminary data.</text>
</comment>
<evidence type="ECO:0000313" key="3">
    <source>
        <dbReference type="Proteomes" id="UP001556367"/>
    </source>
</evidence>
<feature type="compositionally biased region" description="Low complexity" evidence="1">
    <location>
        <begin position="40"/>
        <end position="62"/>
    </location>
</feature>
<reference evidence="3" key="1">
    <citation type="submission" date="2024-06" db="EMBL/GenBank/DDBJ databases">
        <title>Multi-omics analyses provide insights into the biosynthesis of the anticancer antibiotic pleurotin in Hohenbuehelia grisea.</title>
        <authorList>
            <person name="Weaver J.A."/>
            <person name="Alberti F."/>
        </authorList>
    </citation>
    <scope>NUCLEOTIDE SEQUENCE [LARGE SCALE GENOMIC DNA]</scope>
    <source>
        <strain evidence="3">T-177</strain>
    </source>
</reference>
<gene>
    <name evidence="2" type="ORF">HGRIS_009582</name>
</gene>
<dbReference type="EMBL" id="JASNQZ010000012">
    <property type="protein sequence ID" value="KAL0949532.1"/>
    <property type="molecule type" value="Genomic_DNA"/>
</dbReference>
<name>A0ABR3J208_9AGAR</name>